<feature type="region of interest" description="Disordered" evidence="1">
    <location>
        <begin position="1"/>
        <end position="20"/>
    </location>
</feature>
<organism evidence="2 3">
    <name type="scientific">Passalora fulva</name>
    <name type="common">Tomato leaf mold</name>
    <name type="synonym">Cladosporium fulvum</name>
    <dbReference type="NCBI Taxonomy" id="5499"/>
    <lineage>
        <taxon>Eukaryota</taxon>
        <taxon>Fungi</taxon>
        <taxon>Dikarya</taxon>
        <taxon>Ascomycota</taxon>
        <taxon>Pezizomycotina</taxon>
        <taxon>Dothideomycetes</taxon>
        <taxon>Dothideomycetidae</taxon>
        <taxon>Mycosphaerellales</taxon>
        <taxon>Mycosphaerellaceae</taxon>
        <taxon>Fulvia</taxon>
    </lineage>
</organism>
<dbReference type="RefSeq" id="XP_047763928.1">
    <property type="nucleotide sequence ID" value="XM_047909067.1"/>
</dbReference>
<protein>
    <submittedName>
        <fullName evidence="2">Uncharacterized protein</fullName>
    </submittedName>
</protein>
<keyword evidence="3" id="KW-1185">Reference proteome</keyword>
<gene>
    <name evidence="2" type="ORF">CLAFUR5_09919</name>
</gene>
<evidence type="ECO:0000313" key="3">
    <source>
        <dbReference type="Proteomes" id="UP000756132"/>
    </source>
</evidence>
<sequence>MSSQKDSAGNTPLAMVRKEEHDSIDDGSVVVRISKYAEWQITNKLVTNDKACDKDINVATKQDQSKKSCPFLEKAPPEVLLKIYDGIFEDIKIDADSGSLDVAVTRPAILEVHKLIRREAMGPYLNGIFSAMLDTRKEYVALKHHSKKATEATRGVRDSQLHGQLMLIAMPLVVRAGSQMVCIGQYANWLKAKVTSLDSAHLVSEPHEKVQAAFKRIAEDARSPFGPAPQVELMELLLQLEKQQRQRSAG</sequence>
<evidence type="ECO:0000313" key="2">
    <source>
        <dbReference type="EMBL" id="UJO19562.1"/>
    </source>
</evidence>
<dbReference type="KEGG" id="ffu:CLAFUR5_09919"/>
<evidence type="ECO:0000256" key="1">
    <source>
        <dbReference type="SAM" id="MobiDB-lite"/>
    </source>
</evidence>
<dbReference type="AlphaFoldDB" id="A0A9Q8PBW0"/>
<reference evidence="2" key="1">
    <citation type="submission" date="2021-12" db="EMBL/GenBank/DDBJ databases">
        <authorList>
            <person name="Zaccaron A."/>
            <person name="Stergiopoulos I."/>
        </authorList>
    </citation>
    <scope>NUCLEOTIDE SEQUENCE</scope>
    <source>
        <strain evidence="2">Race5_Kim</strain>
    </source>
</reference>
<feature type="compositionally biased region" description="Polar residues" evidence="1">
    <location>
        <begin position="1"/>
        <end position="10"/>
    </location>
</feature>
<dbReference type="GeneID" id="71989797"/>
<dbReference type="EMBL" id="CP090169">
    <property type="protein sequence ID" value="UJO19562.1"/>
    <property type="molecule type" value="Genomic_DNA"/>
</dbReference>
<name>A0A9Q8PBW0_PASFU</name>
<dbReference type="Proteomes" id="UP000756132">
    <property type="component" value="Chromosome 7"/>
</dbReference>
<proteinExistence type="predicted"/>
<accession>A0A9Q8PBW0</accession>
<reference evidence="2" key="2">
    <citation type="journal article" date="2022" name="Microb. Genom.">
        <title>A chromosome-scale genome assembly of the tomato pathogen Cladosporium fulvum reveals a compartmentalized genome architecture and the presence of a dispensable chromosome.</title>
        <authorList>
            <person name="Zaccaron A.Z."/>
            <person name="Chen L.H."/>
            <person name="Samaras A."/>
            <person name="Stergiopoulos I."/>
        </authorList>
    </citation>
    <scope>NUCLEOTIDE SEQUENCE</scope>
    <source>
        <strain evidence="2">Race5_Kim</strain>
    </source>
</reference>